<dbReference type="AlphaFoldDB" id="A0A6A5TDS1"/>
<keyword evidence="2" id="KW-1185">Reference proteome</keyword>
<evidence type="ECO:0000313" key="1">
    <source>
        <dbReference type="EMBL" id="KAF1950761.1"/>
    </source>
</evidence>
<proteinExistence type="predicted"/>
<evidence type="ECO:0000313" key="2">
    <source>
        <dbReference type="Proteomes" id="UP000800035"/>
    </source>
</evidence>
<dbReference type="OrthoDB" id="5553410at2759"/>
<protein>
    <submittedName>
        <fullName evidence="1">Uncharacterized protein</fullName>
    </submittedName>
</protein>
<organism evidence="1 2">
    <name type="scientific">Byssothecium circinans</name>
    <dbReference type="NCBI Taxonomy" id="147558"/>
    <lineage>
        <taxon>Eukaryota</taxon>
        <taxon>Fungi</taxon>
        <taxon>Dikarya</taxon>
        <taxon>Ascomycota</taxon>
        <taxon>Pezizomycotina</taxon>
        <taxon>Dothideomycetes</taxon>
        <taxon>Pleosporomycetidae</taxon>
        <taxon>Pleosporales</taxon>
        <taxon>Massarineae</taxon>
        <taxon>Massarinaceae</taxon>
        <taxon>Byssothecium</taxon>
    </lineage>
</organism>
<dbReference type="PANTHER" id="PTHR37783">
    <property type="entry name" value="MEMBRANE PROTEIN, PUTATIVE (AFU_ORTHOLOGUE AFUA_1G04315)-RELATED"/>
    <property type="match status" value="1"/>
</dbReference>
<accession>A0A6A5TDS1</accession>
<dbReference type="EMBL" id="ML977023">
    <property type="protein sequence ID" value="KAF1950761.1"/>
    <property type="molecule type" value="Genomic_DNA"/>
</dbReference>
<sequence>MASSSPPKSVPYSLPAGRLLRPIIICAVVMAFSARKSLLAPGSFLQENLLSLNSSGTALKAAKWIQTGLFWIVYGAHSVECVILARKLSQHGVSVLSAAWWKWIAECFVGGQFCFKHFEGVAKGRRA</sequence>
<reference evidence="1" key="1">
    <citation type="journal article" date="2020" name="Stud. Mycol.">
        <title>101 Dothideomycetes genomes: a test case for predicting lifestyles and emergence of pathogens.</title>
        <authorList>
            <person name="Haridas S."/>
            <person name="Albert R."/>
            <person name="Binder M."/>
            <person name="Bloem J."/>
            <person name="Labutti K."/>
            <person name="Salamov A."/>
            <person name="Andreopoulos B."/>
            <person name="Baker S."/>
            <person name="Barry K."/>
            <person name="Bills G."/>
            <person name="Bluhm B."/>
            <person name="Cannon C."/>
            <person name="Castanera R."/>
            <person name="Culley D."/>
            <person name="Daum C."/>
            <person name="Ezra D."/>
            <person name="Gonzalez J."/>
            <person name="Henrissat B."/>
            <person name="Kuo A."/>
            <person name="Liang C."/>
            <person name="Lipzen A."/>
            <person name="Lutzoni F."/>
            <person name="Magnuson J."/>
            <person name="Mondo S."/>
            <person name="Nolan M."/>
            <person name="Ohm R."/>
            <person name="Pangilinan J."/>
            <person name="Park H.-J."/>
            <person name="Ramirez L."/>
            <person name="Alfaro M."/>
            <person name="Sun H."/>
            <person name="Tritt A."/>
            <person name="Yoshinaga Y."/>
            <person name="Zwiers L.-H."/>
            <person name="Turgeon B."/>
            <person name="Goodwin S."/>
            <person name="Spatafora J."/>
            <person name="Crous P."/>
            <person name="Grigoriev I."/>
        </authorList>
    </citation>
    <scope>NUCLEOTIDE SEQUENCE</scope>
    <source>
        <strain evidence="1">CBS 675.92</strain>
    </source>
</reference>
<gene>
    <name evidence="1" type="ORF">CC80DRAFT_496662</name>
</gene>
<dbReference type="PANTHER" id="PTHR37783:SF1">
    <property type="entry name" value="MEMBRANE PROTEIN, PUTATIVE (AFU_ORTHOLOGUE AFUA_1G04315)-RELATED"/>
    <property type="match status" value="1"/>
</dbReference>
<name>A0A6A5TDS1_9PLEO</name>
<dbReference type="Proteomes" id="UP000800035">
    <property type="component" value="Unassembled WGS sequence"/>
</dbReference>